<evidence type="ECO:0000313" key="1">
    <source>
        <dbReference type="EMBL" id="EGQ17747.1"/>
    </source>
</evidence>
<gene>
    <name evidence="1" type="ORF">HMPREF9136_0091</name>
</gene>
<dbReference type="PROSITE" id="PS51257">
    <property type="entry name" value="PROKAR_LIPOPROTEIN"/>
    <property type="match status" value="1"/>
</dbReference>
<protein>
    <submittedName>
        <fullName evidence="1">Uncharacterized protein</fullName>
    </submittedName>
</protein>
<dbReference type="AlphaFoldDB" id="F9CZR4"/>
<comment type="caution">
    <text evidence="1">The sequence shown here is derived from an EMBL/GenBank/DDBJ whole genome shotgun (WGS) entry which is preliminary data.</text>
</comment>
<organism evidence="1 2">
    <name type="scientific">Prevotella dentalis (strain ATCC 49559 / DSM 3688 / JCM 13448 / NCTC 12043 / ES 2772)</name>
    <name type="common">Mitsuokella dentalis</name>
    <dbReference type="NCBI Taxonomy" id="908937"/>
    <lineage>
        <taxon>Bacteria</taxon>
        <taxon>Pseudomonadati</taxon>
        <taxon>Bacteroidota</taxon>
        <taxon>Bacteroidia</taxon>
        <taxon>Bacteroidales</taxon>
        <taxon>Prevotellaceae</taxon>
        <taxon>Prevotella</taxon>
    </lineage>
</organism>
<dbReference type="Proteomes" id="UP000007820">
    <property type="component" value="Unassembled WGS sequence"/>
</dbReference>
<sequence length="43" mass="5103">MTKGEIARQCNFPFPYFTFAPTSTFSCNRHEIRLFCVSLQHEF</sequence>
<evidence type="ECO:0000313" key="2">
    <source>
        <dbReference type="Proteomes" id="UP000007820"/>
    </source>
</evidence>
<reference evidence="1 2" key="1">
    <citation type="submission" date="2011-04" db="EMBL/GenBank/DDBJ databases">
        <authorList>
            <person name="Muzny D."/>
            <person name="Qin X."/>
            <person name="Deng J."/>
            <person name="Jiang H."/>
            <person name="Liu Y."/>
            <person name="Qu J."/>
            <person name="Song X.-Z."/>
            <person name="Zhang L."/>
            <person name="Thornton R."/>
            <person name="Coyle M."/>
            <person name="Francisco L."/>
            <person name="Jackson L."/>
            <person name="Javaid M."/>
            <person name="Korchina V."/>
            <person name="Kovar C."/>
            <person name="Mata R."/>
            <person name="Mathew T."/>
            <person name="Ngo R."/>
            <person name="Nguyen L."/>
            <person name="Nguyen N."/>
            <person name="Okwuonu G."/>
            <person name="Ongeri F."/>
            <person name="Pham C."/>
            <person name="Simmons D."/>
            <person name="Wilczek-Boney K."/>
            <person name="Hale W."/>
            <person name="Jakkamsetti A."/>
            <person name="Pham P."/>
            <person name="Ruth R."/>
            <person name="San Lucas F."/>
            <person name="Warren J."/>
            <person name="Zhang J."/>
            <person name="Zhao Z."/>
            <person name="Zhou C."/>
            <person name="Zhu D."/>
            <person name="Lee S."/>
            <person name="Bess C."/>
            <person name="Blankenburg K."/>
            <person name="Forbes L."/>
            <person name="Fu Q."/>
            <person name="Gubbala S."/>
            <person name="Hirani K."/>
            <person name="Jayaseelan J.C."/>
            <person name="Lara F."/>
            <person name="Munidasa M."/>
            <person name="Palculict T."/>
            <person name="Patil S."/>
            <person name="Pu L.-L."/>
            <person name="Saada N."/>
            <person name="Tang L."/>
            <person name="Weissenberger G."/>
            <person name="Zhu Y."/>
            <person name="Hemphill L."/>
            <person name="Shang Y."/>
            <person name="Youmans B."/>
            <person name="Ayvaz T."/>
            <person name="Ross M."/>
            <person name="Santibanez J."/>
            <person name="Aqrawi P."/>
            <person name="Gross S."/>
            <person name="Joshi V."/>
            <person name="Fowler G."/>
            <person name="Nazareth L."/>
            <person name="Reid J."/>
            <person name="Worley K."/>
            <person name="Petrosino J."/>
            <person name="Highlander S."/>
            <person name="Gibbs R."/>
        </authorList>
    </citation>
    <scope>NUCLEOTIDE SEQUENCE [LARGE SCALE GENOMIC DNA]</scope>
    <source>
        <strain evidence="1 2">DSM 3688</strain>
    </source>
</reference>
<accession>F9CZR4</accession>
<dbReference type="EMBL" id="AFPW01000001">
    <property type="protein sequence ID" value="EGQ17747.1"/>
    <property type="molecule type" value="Genomic_DNA"/>
</dbReference>
<proteinExistence type="predicted"/>
<name>F9CZR4_PREDD</name>